<feature type="signal peptide" evidence="2">
    <location>
        <begin position="1"/>
        <end position="20"/>
    </location>
</feature>
<evidence type="ECO:0000256" key="2">
    <source>
        <dbReference type="SAM" id="SignalP"/>
    </source>
</evidence>
<dbReference type="EMBL" id="CP041253">
    <property type="protein sequence ID" value="QDH79367.1"/>
    <property type="molecule type" value="Genomic_DNA"/>
</dbReference>
<reference evidence="3 4" key="1">
    <citation type="submission" date="2019-06" db="EMBL/GenBank/DDBJ databases">
        <title>Echinicola alkalisoli sp. nov. isolated from saline soil.</title>
        <authorList>
            <person name="Sun J.-Q."/>
            <person name="Xu L."/>
        </authorList>
    </citation>
    <scope>NUCLEOTIDE SEQUENCE [LARGE SCALE GENOMIC DNA]</scope>
    <source>
        <strain evidence="3 4">LN3S3</strain>
    </source>
</reference>
<accession>A0A514CHQ4</accession>
<dbReference type="SUPFAM" id="SSF48452">
    <property type="entry name" value="TPR-like"/>
    <property type="match status" value="1"/>
</dbReference>
<dbReference type="PROSITE" id="PS50293">
    <property type="entry name" value="TPR_REGION"/>
    <property type="match status" value="1"/>
</dbReference>
<dbReference type="Pfam" id="PF13181">
    <property type="entry name" value="TPR_8"/>
    <property type="match status" value="1"/>
</dbReference>
<protein>
    <submittedName>
        <fullName evidence="3">Tetratricopeptide repeat protein</fullName>
    </submittedName>
</protein>
<evidence type="ECO:0000313" key="3">
    <source>
        <dbReference type="EMBL" id="QDH79367.1"/>
    </source>
</evidence>
<dbReference type="Proteomes" id="UP000316614">
    <property type="component" value="Chromosome"/>
</dbReference>
<name>A0A514CHQ4_9BACT</name>
<organism evidence="3 4">
    <name type="scientific">Echinicola soli</name>
    <dbReference type="NCBI Taxonomy" id="2591634"/>
    <lineage>
        <taxon>Bacteria</taxon>
        <taxon>Pseudomonadati</taxon>
        <taxon>Bacteroidota</taxon>
        <taxon>Cytophagia</taxon>
        <taxon>Cytophagales</taxon>
        <taxon>Cyclobacteriaceae</taxon>
        <taxon>Echinicola</taxon>
    </lineage>
</organism>
<dbReference type="PROSITE" id="PS50005">
    <property type="entry name" value="TPR"/>
    <property type="match status" value="1"/>
</dbReference>
<dbReference type="KEGG" id="echi:FKX85_10095"/>
<evidence type="ECO:0000313" key="4">
    <source>
        <dbReference type="Proteomes" id="UP000316614"/>
    </source>
</evidence>
<dbReference type="InterPro" id="IPR011990">
    <property type="entry name" value="TPR-like_helical_dom_sf"/>
</dbReference>
<gene>
    <name evidence="3" type="ORF">FKX85_10095</name>
</gene>
<keyword evidence="1" id="KW-0802">TPR repeat</keyword>
<dbReference type="Gene3D" id="1.25.40.10">
    <property type="entry name" value="Tetratricopeptide repeat domain"/>
    <property type="match status" value="1"/>
</dbReference>
<evidence type="ECO:0000256" key="1">
    <source>
        <dbReference type="PROSITE-ProRule" id="PRU00339"/>
    </source>
</evidence>
<dbReference type="InterPro" id="IPR019734">
    <property type="entry name" value="TPR_rpt"/>
</dbReference>
<proteinExistence type="predicted"/>
<feature type="repeat" description="TPR" evidence="1">
    <location>
        <begin position="246"/>
        <end position="279"/>
    </location>
</feature>
<dbReference type="OrthoDB" id="9814760at2"/>
<feature type="chain" id="PRO_5021913819" evidence="2">
    <location>
        <begin position="21"/>
        <end position="290"/>
    </location>
</feature>
<dbReference type="RefSeq" id="WP_141614611.1">
    <property type="nucleotide sequence ID" value="NZ_CP041253.1"/>
</dbReference>
<keyword evidence="4" id="KW-1185">Reference proteome</keyword>
<dbReference type="AlphaFoldDB" id="A0A514CHQ4"/>
<sequence length="290" mass="33122">MKSLIFLSLALLSMTGITLGQDNAELQKMADADQQARFSQNIDWQTLHEQDSIRRKRVLALMEQGQVKTAKDHFNAGIIFQHGLDTIDSNLAVRCFGKAILMDSTLNKWWYAAAVDRDLMRKDKSQVYGTQFIQDPSTGKFKRYKIDSAKISDQERQYYGVETLAQQREKERLMNLKSISTFYAETNSIDKTIALINSEFIKKEKAEYNVSEIMINGFGYGLMNAGKNQEALNILKLNTELYPEAANTYDSFGEILLKLGKTEEGVKNYKKSLELNPDNENAKRIVEQNQ</sequence>
<keyword evidence="2" id="KW-0732">Signal</keyword>
<dbReference type="SMART" id="SM00028">
    <property type="entry name" value="TPR"/>
    <property type="match status" value="1"/>
</dbReference>